<evidence type="ECO:0000259" key="2">
    <source>
        <dbReference type="Pfam" id="PF05433"/>
    </source>
</evidence>
<comment type="caution">
    <text evidence="3">The sequence shown here is derived from an EMBL/GenBank/DDBJ whole genome shotgun (WGS) entry which is preliminary data.</text>
</comment>
<dbReference type="RefSeq" id="WP_332617701.1">
    <property type="nucleotide sequence ID" value="NZ_JAXGFP010000006.1"/>
</dbReference>
<keyword evidence="4" id="KW-1185">Reference proteome</keyword>
<keyword evidence="1" id="KW-0732">Signal</keyword>
<gene>
    <name evidence="3" type="ORF">SNE34_12480</name>
</gene>
<feature type="signal peptide" evidence="1">
    <location>
        <begin position="1"/>
        <end position="20"/>
    </location>
</feature>
<proteinExistence type="predicted"/>
<dbReference type="Pfam" id="PF05433">
    <property type="entry name" value="Rick_17kDa_Anti"/>
    <property type="match status" value="1"/>
</dbReference>
<organism evidence="3 4">
    <name type="scientific">Novilysobacter erysipheiresistens</name>
    <dbReference type="NCBI Taxonomy" id="1749332"/>
    <lineage>
        <taxon>Bacteria</taxon>
        <taxon>Pseudomonadati</taxon>
        <taxon>Pseudomonadota</taxon>
        <taxon>Gammaproteobacteria</taxon>
        <taxon>Lysobacterales</taxon>
        <taxon>Lysobacteraceae</taxon>
        <taxon>Novilysobacter</taxon>
    </lineage>
</organism>
<evidence type="ECO:0000256" key="1">
    <source>
        <dbReference type="SAM" id="SignalP"/>
    </source>
</evidence>
<accession>A0ABU7Z0V8</accession>
<dbReference type="EMBL" id="JAXGFP010000006">
    <property type="protein sequence ID" value="MEG3184821.1"/>
    <property type="molecule type" value="Genomic_DNA"/>
</dbReference>
<dbReference type="PROSITE" id="PS51257">
    <property type="entry name" value="PROKAR_LIPOPROTEIN"/>
    <property type="match status" value="1"/>
</dbReference>
<reference evidence="3 4" key="1">
    <citation type="journal article" date="2016" name="Int. J. Syst. Evol. Microbiol.">
        <title>Lysobacter erysipheiresistens sp. nov., an antagonist of powdery mildew, isolated from tobacco-cultivated soil.</title>
        <authorList>
            <person name="Xie B."/>
            <person name="Li T."/>
            <person name="Lin X."/>
            <person name="Wang C.J."/>
            <person name="Chen Y.J."/>
            <person name="Liu W.J."/>
            <person name="Zhao Z.W."/>
        </authorList>
    </citation>
    <scope>NUCLEOTIDE SEQUENCE [LARGE SCALE GENOMIC DNA]</scope>
    <source>
        <strain evidence="3 4">RS-LYSO-3</strain>
    </source>
</reference>
<sequence length="170" mass="17000">MNMNHRFNNAFNKLAVGATAAGMLALAGCATSGYGSAGTGYGSGYGTGGSAYGSTSAECYDCGVITSIQPITTQGRAPNATGAVLGGLVGAAAGRELADDKSEGRQNTATVAGAVAGAVAGNAIQNANQRKYNVQVRMDNGRTTTVTMDNVRGLQVGAYVRVANGQVIAR</sequence>
<protein>
    <submittedName>
        <fullName evidence="3">Glycine zipper 2TM domain-containing protein</fullName>
    </submittedName>
</protein>
<feature type="chain" id="PRO_5045412796" evidence="1">
    <location>
        <begin position="21"/>
        <end position="170"/>
    </location>
</feature>
<dbReference type="Proteomes" id="UP001355056">
    <property type="component" value="Unassembled WGS sequence"/>
</dbReference>
<name>A0ABU7Z0V8_9GAMM</name>
<dbReference type="InterPro" id="IPR008816">
    <property type="entry name" value="Gly_zipper_2TM_dom"/>
</dbReference>
<evidence type="ECO:0000313" key="3">
    <source>
        <dbReference type="EMBL" id="MEG3184821.1"/>
    </source>
</evidence>
<evidence type="ECO:0000313" key="4">
    <source>
        <dbReference type="Proteomes" id="UP001355056"/>
    </source>
</evidence>
<feature type="domain" description="Glycine zipper 2TM" evidence="2">
    <location>
        <begin position="82"/>
        <end position="125"/>
    </location>
</feature>